<dbReference type="Proteomes" id="UP001189429">
    <property type="component" value="Unassembled WGS sequence"/>
</dbReference>
<dbReference type="InterPro" id="IPR000668">
    <property type="entry name" value="Peptidase_C1A_C"/>
</dbReference>
<dbReference type="Pfam" id="PF00112">
    <property type="entry name" value="Peptidase_C1"/>
    <property type="match status" value="1"/>
</dbReference>
<dbReference type="Gene3D" id="3.60.10.10">
    <property type="entry name" value="Endonuclease/exonuclease/phosphatase"/>
    <property type="match status" value="1"/>
</dbReference>
<keyword evidence="2" id="KW-0865">Zymogen</keyword>
<organism evidence="7 8">
    <name type="scientific">Prorocentrum cordatum</name>
    <dbReference type="NCBI Taxonomy" id="2364126"/>
    <lineage>
        <taxon>Eukaryota</taxon>
        <taxon>Sar</taxon>
        <taxon>Alveolata</taxon>
        <taxon>Dinophyceae</taxon>
        <taxon>Prorocentrales</taxon>
        <taxon>Prorocentraceae</taxon>
        <taxon>Prorocentrum</taxon>
    </lineage>
</organism>
<keyword evidence="3" id="KW-0479">Metal-binding</keyword>
<dbReference type="Gene3D" id="3.30.160.60">
    <property type="entry name" value="Classic Zinc Finger"/>
    <property type="match status" value="1"/>
</dbReference>
<feature type="region of interest" description="Disordered" evidence="5">
    <location>
        <begin position="1799"/>
        <end position="1820"/>
    </location>
</feature>
<keyword evidence="3" id="KW-0862">Zinc</keyword>
<proteinExistence type="inferred from homology"/>
<gene>
    <name evidence="7" type="ORF">PCOR1329_LOCUS85182</name>
</gene>
<dbReference type="PROSITE" id="PS50157">
    <property type="entry name" value="ZINC_FINGER_C2H2_2"/>
    <property type="match status" value="1"/>
</dbReference>
<feature type="compositionally biased region" description="Basic residues" evidence="5">
    <location>
        <begin position="1808"/>
        <end position="1820"/>
    </location>
</feature>
<keyword evidence="8" id="KW-1185">Reference proteome</keyword>
<evidence type="ECO:0000256" key="3">
    <source>
        <dbReference type="PROSITE-ProRule" id="PRU00042"/>
    </source>
</evidence>
<dbReference type="PANTHER" id="PTHR12411">
    <property type="entry name" value="CYSTEINE PROTEASE FAMILY C1-RELATED"/>
    <property type="match status" value="1"/>
</dbReference>
<dbReference type="SUPFAM" id="SSF57667">
    <property type="entry name" value="beta-beta-alpha zinc fingers"/>
    <property type="match status" value="1"/>
</dbReference>
<sequence length="1820" mass="198787">GHWHYIGAHGSARNQSSTSTARSWTCSQCHHVNTSPKACQTCGLKRTYGEVVKNGPKPSTPPTAASQQNPVRAQLSTITDTLTKLHESPTITSPAERSPAKDPVHSQGDVLTKAQLQARVKQLEHVLATIPEDDAELASERISLTTRLDDYKRQIVGSKPIGARIDGTRAALGRARARREEAEQALKASTLLVKQSTDEVTALEAELSELEASLAAAPPMAVEAPAPASHAFEILNQMIEHLKQDEHVHPGHVQAATQHVQQLFECFQATLNQAAATRAAAAGVQPTPAGYSVKTMATAAATPTTVRGPAGGSLVRHHGKQKPKELITDYFTKRKVVKSITKDTSASSAAAPRTASEQTIATGNVCTLRPHEESAAGVQVAFQLMLGKVQILEQYFIDAHLDYVFLQEGRARVEEVHTGLHYTMYVGAGDDDGGHGCQIWIRARSGFKVSSYATVSPRLFWLTGRDACGLPLILVSAHAPTEASPATEREGFWDTLPSTMSSLQRRTPTAKIYMGIDANARVGPHHSGATGPCDPEEISQNGAALIATLQELQLAALNTFFNVGYTWRSGKGPTSRIDYLCGPLVDLPAVHKVYVPEQVQLSITTREDHRMVAAHMTAPTRGGDTVGPPAPFRFNKWRLDDTACVQQFARHMSELRLSTHGDIDDKTTTFMDHVRSSALQAFGRPQDQPRQPWISGDTWRLLRTLAPSRRTMYRARAEIFKAHCHLAFLSWAALCPSTFSLTNAPPARLGWAAKCVLPSLRALRQQWRLLNAATTRLCSQLTEAQLAAVRRDWRTTFGIVRALSGRSASSSTHPVRLKSGALSSTEAERQGRWQEHVRDVFNGKPVTMAELKLKPTPPPDPFTSGIVVLPDAVGASLLQLGRNKGVGRDGVPSELLVAGGDAVNEPLASIFQDIIDGERWPTSWTGGRMQNVYKKKGPREERDESRGIVLEDHAAKGFKQLLSGLVTPVYNAHTPESQHGAVAGRGTDLAAHLARSFCDYCTAKGLSCFVWFVDLVKAFDRVVREIVLGWPHAATDPEQYLRDLGLSDHQAQWIATWVARHGCLFEQWGVSPKVIRLLKNMHAASWFSYGDCDAAVAALVGGRQGCKYGAMVFNSTFSLAMVLIRDALLDAGIILRLPKGRDAFWAPPESGADHAEDTMPVVDAAFVDDECFMLTAPRAADLDSAIDVIFTAVCNIYESMNLTINWKPGESECFLVYRGTGAISCLEKRRVQRGGGLAIAVPGRNVLLHVVPKYTHLGGALCSNGSLGPAAQHLRGAAMKSYAPLATKLFGSPVVSDDLKFWMMQSLILSRLLHNVHILVPTRRFTLTINAVYMRVLRRIAGAPRFGHTVHDVTVRDRLGRASVDCLMMRARLRYLGRLLRSQPSALLAMLSTRPKDRPLPWAQLLTTDMLKLRELVALCSHLPCPTAGASIWTEFILASPGRWSGAVSALHFVDSCCDAAAAAPASTAGGTRPHVCAICDSRFASAKALSQHMRIKRGQKCLQRFWAPADATCLACGTSFGGRLRLLSHLCDSSRPKCWDEIRANRKRFPPLLDSVVAKLDFMDQGSVAVQLSEEELCFCTKGRSHGCDGGSMEEAWFFVKDRGLSTGSPYARSGPGGNRSGYCKAYSLPPCYHHADAAQRTDGSLASCAERQAGASPSCPERCDPEAQAPYDDFENARYRFRGPMMFFIGFGGEIDEIARQMMAHGPVQTSLKVHPTFEMYISGIYHRLGGEAFIGWHAVKMVGWGTENGTKYWRVQNSWNSHWGEDGYFRIVKGVNECEIESDVIATHGDAVWSGPGASEDAQLRARRKSRATARGR</sequence>
<dbReference type="SUPFAM" id="SSF56219">
    <property type="entry name" value="DNase I-like"/>
    <property type="match status" value="1"/>
</dbReference>
<feature type="non-terminal residue" evidence="7">
    <location>
        <position position="1"/>
    </location>
</feature>
<feature type="domain" description="C2H2-type" evidence="6">
    <location>
        <begin position="1475"/>
        <end position="1502"/>
    </location>
</feature>
<comment type="similarity">
    <text evidence="1">Belongs to the peptidase C1 family.</text>
</comment>
<keyword evidence="3" id="KW-0863">Zinc-finger</keyword>
<evidence type="ECO:0000313" key="7">
    <source>
        <dbReference type="EMBL" id="CAK0911255.1"/>
    </source>
</evidence>
<feature type="coiled-coil region" evidence="4">
    <location>
        <begin position="165"/>
        <end position="213"/>
    </location>
</feature>
<keyword evidence="4" id="KW-0175">Coiled coil</keyword>
<dbReference type="InterPro" id="IPR013128">
    <property type="entry name" value="Peptidase_C1A"/>
</dbReference>
<dbReference type="SUPFAM" id="SSF54001">
    <property type="entry name" value="Cysteine proteinases"/>
    <property type="match status" value="1"/>
</dbReference>
<evidence type="ECO:0000256" key="5">
    <source>
        <dbReference type="SAM" id="MobiDB-lite"/>
    </source>
</evidence>
<evidence type="ECO:0000313" key="8">
    <source>
        <dbReference type="Proteomes" id="UP001189429"/>
    </source>
</evidence>
<evidence type="ECO:0000259" key="6">
    <source>
        <dbReference type="PROSITE" id="PS50157"/>
    </source>
</evidence>
<accession>A0ABN9YJ81</accession>
<dbReference type="InterPro" id="IPR025660">
    <property type="entry name" value="Pept_his_AS"/>
</dbReference>
<dbReference type="PROSITE" id="PS00639">
    <property type="entry name" value="THIOL_PROTEASE_HIS"/>
    <property type="match status" value="1"/>
</dbReference>
<reference evidence="7" key="1">
    <citation type="submission" date="2023-10" db="EMBL/GenBank/DDBJ databases">
        <authorList>
            <person name="Chen Y."/>
            <person name="Shah S."/>
            <person name="Dougan E. K."/>
            <person name="Thang M."/>
            <person name="Chan C."/>
        </authorList>
    </citation>
    <scope>NUCLEOTIDE SEQUENCE [LARGE SCALE GENOMIC DNA]</scope>
</reference>
<evidence type="ECO:0000256" key="1">
    <source>
        <dbReference type="ARBA" id="ARBA00008455"/>
    </source>
</evidence>
<name>A0ABN9YJ81_9DINO</name>
<comment type="caution">
    <text evidence="7">The sequence shown here is derived from an EMBL/GenBank/DDBJ whole genome shotgun (WGS) entry which is preliminary data.</text>
</comment>
<evidence type="ECO:0000256" key="2">
    <source>
        <dbReference type="ARBA" id="ARBA00023145"/>
    </source>
</evidence>
<dbReference type="InterPro" id="IPR036691">
    <property type="entry name" value="Endo/exonu/phosph_ase_sf"/>
</dbReference>
<dbReference type="InterPro" id="IPR013087">
    <property type="entry name" value="Znf_C2H2_type"/>
</dbReference>
<dbReference type="Gene3D" id="3.90.70.10">
    <property type="entry name" value="Cysteine proteinases"/>
    <property type="match status" value="1"/>
</dbReference>
<dbReference type="InterPro" id="IPR036236">
    <property type="entry name" value="Znf_C2H2_sf"/>
</dbReference>
<dbReference type="SMART" id="SM00645">
    <property type="entry name" value="Pept_C1"/>
    <property type="match status" value="1"/>
</dbReference>
<dbReference type="EMBL" id="CAUYUJ010022547">
    <property type="protein sequence ID" value="CAK0911255.1"/>
    <property type="molecule type" value="Genomic_DNA"/>
</dbReference>
<feature type="region of interest" description="Disordered" evidence="5">
    <location>
        <begin position="87"/>
        <end position="108"/>
    </location>
</feature>
<dbReference type="InterPro" id="IPR038765">
    <property type="entry name" value="Papain-like_cys_pep_sf"/>
</dbReference>
<evidence type="ECO:0000256" key="4">
    <source>
        <dbReference type="SAM" id="Coils"/>
    </source>
</evidence>
<protein>
    <recommendedName>
        <fullName evidence="6">C2H2-type domain-containing protein</fullName>
    </recommendedName>
</protein>